<comment type="subcellular location">
    <subcellularLocation>
        <location evidence="1">Endomembrane system</location>
        <topology evidence="1">Multi-pass membrane protein</topology>
    </subcellularLocation>
</comment>
<protein>
    <submittedName>
        <fullName evidence="6">Protein-S-isoprenylcysteine O-methyltransferase Ste14</fullName>
    </submittedName>
</protein>
<name>A0A420DDQ4_9FLAO</name>
<reference evidence="6 7" key="1">
    <citation type="submission" date="2018-09" db="EMBL/GenBank/DDBJ databases">
        <title>Genomic Encyclopedia of Archaeal and Bacterial Type Strains, Phase II (KMG-II): from individual species to whole genera.</title>
        <authorList>
            <person name="Goeker M."/>
        </authorList>
    </citation>
    <scope>NUCLEOTIDE SEQUENCE [LARGE SCALE GENOMIC DNA]</scope>
    <source>
        <strain evidence="6 7">DSM 27620</strain>
    </source>
</reference>
<dbReference type="GO" id="GO:0032259">
    <property type="term" value="P:methylation"/>
    <property type="evidence" value="ECO:0007669"/>
    <property type="project" value="UniProtKB-KW"/>
</dbReference>
<keyword evidence="6" id="KW-0489">Methyltransferase</keyword>
<evidence type="ECO:0000256" key="5">
    <source>
        <dbReference type="SAM" id="Phobius"/>
    </source>
</evidence>
<accession>A0A420DDQ4</accession>
<dbReference type="EMBL" id="RAQH01000001">
    <property type="protein sequence ID" value="RKE89757.1"/>
    <property type="molecule type" value="Genomic_DNA"/>
</dbReference>
<keyword evidence="6" id="KW-0808">Transferase</keyword>
<evidence type="ECO:0000256" key="3">
    <source>
        <dbReference type="ARBA" id="ARBA00022989"/>
    </source>
</evidence>
<gene>
    <name evidence="6" type="ORF">BXY58_0334</name>
</gene>
<comment type="caution">
    <text evidence="6">The sequence shown here is derived from an EMBL/GenBank/DDBJ whole genome shotgun (WGS) entry which is preliminary data.</text>
</comment>
<keyword evidence="4 5" id="KW-0472">Membrane</keyword>
<dbReference type="InterPro" id="IPR052527">
    <property type="entry name" value="Metal_cation-efflux_comp"/>
</dbReference>
<feature type="transmembrane region" description="Helical" evidence="5">
    <location>
        <begin position="50"/>
        <end position="69"/>
    </location>
</feature>
<sequence>MSSNNSDQKGKDKSSLSLLWIVIISSISLSIFVSYIHFEDFNLMMTTQNWIIYLGLVVLFIGILTRFLIIKSLGKYFTVDVTIRQGHKIKKDGIYSVLRHPSYAASLLTFLGLGLFLNNWLALFIAFIPPFLAFLYRIKIEEKALTEQFGQDYLDYKKSTKKLIPYIY</sequence>
<evidence type="ECO:0000256" key="1">
    <source>
        <dbReference type="ARBA" id="ARBA00004127"/>
    </source>
</evidence>
<dbReference type="Gene3D" id="1.20.120.1630">
    <property type="match status" value="1"/>
</dbReference>
<dbReference type="GO" id="GO:0012505">
    <property type="term" value="C:endomembrane system"/>
    <property type="evidence" value="ECO:0007669"/>
    <property type="project" value="UniProtKB-SubCell"/>
</dbReference>
<dbReference type="InterPro" id="IPR007318">
    <property type="entry name" value="Phopholipid_MeTrfase"/>
</dbReference>
<dbReference type="Proteomes" id="UP000285906">
    <property type="component" value="Unassembled WGS sequence"/>
</dbReference>
<evidence type="ECO:0000313" key="6">
    <source>
        <dbReference type="EMBL" id="RKE89757.1"/>
    </source>
</evidence>
<evidence type="ECO:0000313" key="7">
    <source>
        <dbReference type="Proteomes" id="UP000285906"/>
    </source>
</evidence>
<dbReference type="Pfam" id="PF04191">
    <property type="entry name" value="PEMT"/>
    <property type="match status" value="1"/>
</dbReference>
<organism evidence="6 7">
    <name type="scientific">Epilithonimonas arachidiradicis</name>
    <dbReference type="NCBI Taxonomy" id="1617282"/>
    <lineage>
        <taxon>Bacteria</taxon>
        <taxon>Pseudomonadati</taxon>
        <taxon>Bacteroidota</taxon>
        <taxon>Flavobacteriia</taxon>
        <taxon>Flavobacteriales</taxon>
        <taxon>Weeksellaceae</taxon>
        <taxon>Chryseobacterium group</taxon>
        <taxon>Epilithonimonas</taxon>
    </lineage>
</organism>
<evidence type="ECO:0000256" key="4">
    <source>
        <dbReference type="ARBA" id="ARBA00023136"/>
    </source>
</evidence>
<dbReference type="PANTHER" id="PTHR43847">
    <property type="entry name" value="BLL3993 PROTEIN"/>
    <property type="match status" value="1"/>
</dbReference>
<feature type="transmembrane region" description="Helical" evidence="5">
    <location>
        <begin position="120"/>
        <end position="138"/>
    </location>
</feature>
<proteinExistence type="predicted"/>
<feature type="transmembrane region" description="Helical" evidence="5">
    <location>
        <begin position="18"/>
        <end position="38"/>
    </location>
</feature>
<dbReference type="GO" id="GO:0008168">
    <property type="term" value="F:methyltransferase activity"/>
    <property type="evidence" value="ECO:0007669"/>
    <property type="project" value="UniProtKB-KW"/>
</dbReference>
<evidence type="ECO:0000256" key="2">
    <source>
        <dbReference type="ARBA" id="ARBA00022692"/>
    </source>
</evidence>
<dbReference type="PANTHER" id="PTHR43847:SF1">
    <property type="entry name" value="BLL3993 PROTEIN"/>
    <property type="match status" value="1"/>
</dbReference>
<keyword evidence="3 5" id="KW-1133">Transmembrane helix</keyword>
<dbReference type="AlphaFoldDB" id="A0A420DDQ4"/>
<keyword evidence="2 5" id="KW-0812">Transmembrane</keyword>